<evidence type="ECO:0000256" key="12">
    <source>
        <dbReference type="SAM" id="SignalP"/>
    </source>
</evidence>
<dbReference type="Pfam" id="PF00593">
    <property type="entry name" value="TonB_dep_Rec_b-barrel"/>
    <property type="match status" value="1"/>
</dbReference>
<feature type="chain" id="PRO_5005269209" evidence="12">
    <location>
        <begin position="18"/>
        <end position="1098"/>
    </location>
</feature>
<proteinExistence type="inferred from homology"/>
<dbReference type="Proteomes" id="UP000036166">
    <property type="component" value="Unassembled WGS sequence"/>
</dbReference>
<evidence type="ECO:0000256" key="7">
    <source>
        <dbReference type="ARBA" id="ARBA00023136"/>
    </source>
</evidence>
<sequence>MKLSVFLLLCSIGLAQATDSYAQKATVNLEMRNQTVKEVLDEIEEQSDFSFFFNIKHVDLHRRVSVVAKKSDIFKVLETVFAGTDVRYSVVDRKIILSTEKQEIQQINQDKKVTGVIKDQHGEPVIGANVSVKGTTIGTITGIDGDFALEVPANAVIQVSYIGYVPQELRLGGKNHLDVVLKEDSQALDEIVVVGYGVQKKINLTGSVSSVKSEELERQPIVTMKDALAGLVPGLTVVKSSGQPGSSNPTITVRGVGTWKNAGPLVLVDGMSMSIADVLPNDIESISVLKDAASAAIYGSRAANGVILITTKKGKEGKVQVNYNGNVGWQQATRQPKSATGWQYAELYNRAMLADGKALPDGTTLLFPQDKIDRMKNGTGDIDHNEANTDWFDELLHTALQHTHDISITGGNDRVQYVGTVGYAKQDGIIESSYERYNTRLNTTANLADWLTIQSNIAYINDVSKESPGLGYAYYYAPRSFPNMPVKYSDGTWSFHSTPKNPVRMTTDEYGYQRYETDKLSLLLSPEIKLFENSLFLKGVLGYESKTSYVDKFEKKVIYDAFEPAGQSENIFVARNTKTDTWYRNRNLTLSATANYMKKFGDHDINVLLGASREQFRYNTTSASRKDFPTDDFEVIDPGDAATATATGNKTYSALTSVFGRLNYSYKDRYLFEANVRRDGSSKFARGHRWGTFPSFSAAWRISEESFFSPLKSAVQNLKLRASWGKLGNQSIDNYLSMSTYAVVGGGTRFYLFDGTVQSLMTESVMGNNIITWETSTNLNFGLDVNVLDNRLGLTFDWYNRDTDDILLSLEAPSLLGITPPISNAGKVRNRGWELTVNWQDQINSDFSYNVNFMLSDVRNKILDMHGYKSPTSSLTTRIEGEPIDALFGWQTLGLADTQEKYEQYKDVMLTYNSNFSMGDIIIADLDKDGKITEADKKIIGNQIPRYTFSLNLGFNYKALDFSAMFQGVGKVDGFLGRDIIEPLGSQTAMEEHYYDSFDPSNPTTGKYYPRMTMANRLNYANMSHWVQDASYLRLKNLQVGYTFKFGEKSPVERTRIYFSGSNLFTLTKYRVFDPENGLNTTSFPNSRVYSIGANVTF</sequence>
<dbReference type="Gene3D" id="2.170.130.10">
    <property type="entry name" value="TonB-dependent receptor, plug domain"/>
    <property type="match status" value="1"/>
</dbReference>
<keyword evidence="8" id="KW-0675">Receptor</keyword>
<evidence type="ECO:0000256" key="9">
    <source>
        <dbReference type="ARBA" id="ARBA00023237"/>
    </source>
</evidence>
<dbReference type="InterPro" id="IPR012910">
    <property type="entry name" value="Plug_dom"/>
</dbReference>
<dbReference type="PANTHER" id="PTHR30069:SF29">
    <property type="entry name" value="HEMOGLOBIN AND HEMOGLOBIN-HAPTOGLOBIN-BINDING PROTEIN 1-RELATED"/>
    <property type="match status" value="1"/>
</dbReference>
<evidence type="ECO:0000259" key="14">
    <source>
        <dbReference type="Pfam" id="PF07715"/>
    </source>
</evidence>
<dbReference type="Pfam" id="PF13715">
    <property type="entry name" value="CarbopepD_reg_2"/>
    <property type="match status" value="1"/>
</dbReference>
<dbReference type="InterPro" id="IPR039426">
    <property type="entry name" value="TonB-dep_rcpt-like"/>
</dbReference>
<gene>
    <name evidence="15" type="ORF">ACM15_17335</name>
</gene>
<dbReference type="SUPFAM" id="SSF49464">
    <property type="entry name" value="Carboxypeptidase regulatory domain-like"/>
    <property type="match status" value="1"/>
</dbReference>
<keyword evidence="7 10" id="KW-0472">Membrane</keyword>
<evidence type="ECO:0000256" key="6">
    <source>
        <dbReference type="ARBA" id="ARBA00023077"/>
    </source>
</evidence>
<protein>
    <submittedName>
        <fullName evidence="15">Membrane protein</fullName>
    </submittedName>
</protein>
<dbReference type="FunFam" id="2.170.130.10:FF:000003">
    <property type="entry name" value="SusC/RagA family TonB-linked outer membrane protein"/>
    <property type="match status" value="1"/>
</dbReference>
<dbReference type="InterPro" id="IPR023996">
    <property type="entry name" value="TonB-dep_OMP_SusC/RagA"/>
</dbReference>
<evidence type="ECO:0000256" key="10">
    <source>
        <dbReference type="PROSITE-ProRule" id="PRU01360"/>
    </source>
</evidence>
<evidence type="ECO:0000313" key="16">
    <source>
        <dbReference type="Proteomes" id="UP000036166"/>
    </source>
</evidence>
<evidence type="ECO:0000256" key="2">
    <source>
        <dbReference type="ARBA" id="ARBA00022448"/>
    </source>
</evidence>
<keyword evidence="6 11" id="KW-0798">TonB box</keyword>
<feature type="domain" description="TonB-dependent receptor plug" evidence="14">
    <location>
        <begin position="201"/>
        <end position="306"/>
    </location>
</feature>
<dbReference type="RefSeq" id="WP_007657492.1">
    <property type="nucleotide sequence ID" value="NZ_CAJSYT010000001.1"/>
</dbReference>
<dbReference type="InterPro" id="IPR000531">
    <property type="entry name" value="Beta-barrel_TonB"/>
</dbReference>
<evidence type="ECO:0000256" key="1">
    <source>
        <dbReference type="ARBA" id="ARBA00004571"/>
    </source>
</evidence>
<dbReference type="AlphaFoldDB" id="A0A0J6CGT6"/>
<comment type="similarity">
    <text evidence="10 11">Belongs to the TonB-dependent receptor family.</text>
</comment>
<dbReference type="PROSITE" id="PS52016">
    <property type="entry name" value="TONB_DEPENDENT_REC_3"/>
    <property type="match status" value="1"/>
</dbReference>
<dbReference type="NCBIfam" id="TIGR04057">
    <property type="entry name" value="SusC_RagA_signa"/>
    <property type="match status" value="1"/>
</dbReference>
<reference evidence="15 16" key="1">
    <citation type="submission" date="2015-06" db="EMBL/GenBank/DDBJ databases">
        <title>Draft Genome Sequence of Parabacteroides goldsteinii with Putative Novel Metallo-Beta-Lactamases Isolated from a Blood Culture from a Human Patient.</title>
        <authorList>
            <person name="Krogh T.J."/>
            <person name="Agergaard C.N."/>
            <person name="Moller-Jensen J."/>
            <person name="Justesen U.S."/>
        </authorList>
    </citation>
    <scope>NUCLEOTIDE SEQUENCE [LARGE SCALE GENOMIC DNA]</scope>
    <source>
        <strain evidence="15 16">910340</strain>
    </source>
</reference>
<evidence type="ECO:0000256" key="3">
    <source>
        <dbReference type="ARBA" id="ARBA00022452"/>
    </source>
</evidence>
<evidence type="ECO:0000256" key="5">
    <source>
        <dbReference type="ARBA" id="ARBA00022729"/>
    </source>
</evidence>
<dbReference type="GO" id="GO:0015344">
    <property type="term" value="F:siderophore uptake transmembrane transporter activity"/>
    <property type="evidence" value="ECO:0007669"/>
    <property type="project" value="TreeGrafter"/>
</dbReference>
<comment type="subcellular location">
    <subcellularLocation>
        <location evidence="1 10">Cell outer membrane</location>
        <topology evidence="1 10">Multi-pass membrane protein</topology>
    </subcellularLocation>
</comment>
<name>A0A0J6CGT6_9BACT</name>
<dbReference type="PANTHER" id="PTHR30069">
    <property type="entry name" value="TONB-DEPENDENT OUTER MEMBRANE RECEPTOR"/>
    <property type="match status" value="1"/>
</dbReference>
<evidence type="ECO:0000256" key="4">
    <source>
        <dbReference type="ARBA" id="ARBA00022692"/>
    </source>
</evidence>
<dbReference type="InterPro" id="IPR023997">
    <property type="entry name" value="TonB-dep_OMP_SusC/RagA_CS"/>
</dbReference>
<dbReference type="Pfam" id="PF07715">
    <property type="entry name" value="Plug"/>
    <property type="match status" value="1"/>
</dbReference>
<keyword evidence="4 10" id="KW-0812">Transmembrane</keyword>
<dbReference type="Gene3D" id="2.60.40.1120">
    <property type="entry name" value="Carboxypeptidase-like, regulatory domain"/>
    <property type="match status" value="1"/>
</dbReference>
<comment type="caution">
    <text evidence="15">The sequence shown here is derived from an EMBL/GenBank/DDBJ whole genome shotgun (WGS) entry which is preliminary data.</text>
</comment>
<evidence type="ECO:0000256" key="8">
    <source>
        <dbReference type="ARBA" id="ARBA00023170"/>
    </source>
</evidence>
<feature type="signal peptide" evidence="12">
    <location>
        <begin position="1"/>
        <end position="17"/>
    </location>
</feature>
<keyword evidence="9 10" id="KW-0998">Cell outer membrane</keyword>
<evidence type="ECO:0000313" key="15">
    <source>
        <dbReference type="EMBL" id="KMM32425.1"/>
    </source>
</evidence>
<keyword evidence="3 10" id="KW-1134">Transmembrane beta strand</keyword>
<keyword evidence="2 10" id="KW-0813">Transport</keyword>
<organism evidence="15 16">
    <name type="scientific">Parabacteroides goldsteinii</name>
    <dbReference type="NCBI Taxonomy" id="328812"/>
    <lineage>
        <taxon>Bacteria</taxon>
        <taxon>Pseudomonadati</taxon>
        <taxon>Bacteroidota</taxon>
        <taxon>Bacteroidia</taxon>
        <taxon>Bacteroidales</taxon>
        <taxon>Tannerellaceae</taxon>
        <taxon>Parabacteroides</taxon>
    </lineage>
</organism>
<dbReference type="PATRIC" id="fig|328812.4.peg.4496"/>
<dbReference type="NCBIfam" id="TIGR04056">
    <property type="entry name" value="OMP_RagA_SusC"/>
    <property type="match status" value="1"/>
</dbReference>
<evidence type="ECO:0000256" key="11">
    <source>
        <dbReference type="RuleBase" id="RU003357"/>
    </source>
</evidence>
<accession>A0A0J6CGT6</accession>
<feature type="domain" description="TonB-dependent receptor-like beta-barrel" evidence="13">
    <location>
        <begin position="459"/>
        <end position="1064"/>
    </location>
</feature>
<dbReference type="EMBL" id="LFJV01000061">
    <property type="protein sequence ID" value="KMM32425.1"/>
    <property type="molecule type" value="Genomic_DNA"/>
</dbReference>
<dbReference type="SUPFAM" id="SSF56935">
    <property type="entry name" value="Porins"/>
    <property type="match status" value="1"/>
</dbReference>
<dbReference type="Gene3D" id="2.40.170.20">
    <property type="entry name" value="TonB-dependent receptor, beta-barrel domain"/>
    <property type="match status" value="1"/>
</dbReference>
<keyword evidence="5 12" id="KW-0732">Signal</keyword>
<dbReference type="InterPro" id="IPR036942">
    <property type="entry name" value="Beta-barrel_TonB_sf"/>
</dbReference>
<dbReference type="GO" id="GO:0044718">
    <property type="term" value="P:siderophore transmembrane transport"/>
    <property type="evidence" value="ECO:0007669"/>
    <property type="project" value="TreeGrafter"/>
</dbReference>
<dbReference type="InterPro" id="IPR008969">
    <property type="entry name" value="CarboxyPept-like_regulatory"/>
</dbReference>
<dbReference type="InterPro" id="IPR037066">
    <property type="entry name" value="Plug_dom_sf"/>
</dbReference>
<evidence type="ECO:0000259" key="13">
    <source>
        <dbReference type="Pfam" id="PF00593"/>
    </source>
</evidence>
<dbReference type="GO" id="GO:0009279">
    <property type="term" value="C:cell outer membrane"/>
    <property type="evidence" value="ECO:0007669"/>
    <property type="project" value="UniProtKB-SubCell"/>
</dbReference>
<dbReference type="FunFam" id="2.60.40.1120:FF:000003">
    <property type="entry name" value="Outer membrane protein Omp121"/>
    <property type="match status" value="1"/>
</dbReference>